<evidence type="ECO:0000313" key="6">
    <source>
        <dbReference type="EMBL" id="QJA85439.1"/>
    </source>
</evidence>
<dbReference type="GO" id="GO:0044423">
    <property type="term" value="C:virion component"/>
    <property type="evidence" value="ECO:0007669"/>
    <property type="project" value="UniProtKB-KW"/>
</dbReference>
<dbReference type="AlphaFoldDB" id="A0A6M3KLN3"/>
<dbReference type="Pfam" id="PF05065">
    <property type="entry name" value="Phage_capsid"/>
    <property type="match status" value="1"/>
</dbReference>
<evidence type="ECO:0000256" key="3">
    <source>
        <dbReference type="SAM" id="Coils"/>
    </source>
</evidence>
<dbReference type="EMBL" id="MT142574">
    <property type="protein sequence ID" value="QJA85439.1"/>
    <property type="molecule type" value="Genomic_DNA"/>
</dbReference>
<evidence type="ECO:0000256" key="1">
    <source>
        <dbReference type="ARBA" id="ARBA00004328"/>
    </source>
</evidence>
<evidence type="ECO:0000256" key="2">
    <source>
        <dbReference type="ARBA" id="ARBA00022844"/>
    </source>
</evidence>
<dbReference type="NCBIfam" id="TIGR01554">
    <property type="entry name" value="major_cap_HK97"/>
    <property type="match status" value="1"/>
</dbReference>
<accession>A0A6M3KLN3</accession>
<evidence type="ECO:0000313" key="5">
    <source>
        <dbReference type="EMBL" id="QJA82963.1"/>
    </source>
</evidence>
<evidence type="ECO:0000259" key="4">
    <source>
        <dbReference type="Pfam" id="PF05065"/>
    </source>
</evidence>
<feature type="coiled-coil region" evidence="3">
    <location>
        <begin position="63"/>
        <end position="100"/>
    </location>
</feature>
<dbReference type="SUPFAM" id="SSF56563">
    <property type="entry name" value="Major capsid protein gp5"/>
    <property type="match status" value="1"/>
</dbReference>
<protein>
    <submittedName>
        <fullName evidence="5">Putative capsid protein</fullName>
    </submittedName>
</protein>
<dbReference type="InterPro" id="IPR024455">
    <property type="entry name" value="Phage_capsid"/>
</dbReference>
<organism evidence="5">
    <name type="scientific">viral metagenome</name>
    <dbReference type="NCBI Taxonomy" id="1070528"/>
    <lineage>
        <taxon>unclassified sequences</taxon>
        <taxon>metagenomes</taxon>
        <taxon>organismal metagenomes</taxon>
    </lineage>
</organism>
<gene>
    <name evidence="5" type="ORF">MM415A00329_0017</name>
    <name evidence="6" type="ORF">MM415B02221_0005</name>
</gene>
<reference evidence="5" key="1">
    <citation type="submission" date="2020-03" db="EMBL/GenBank/DDBJ databases">
        <title>The deep terrestrial virosphere.</title>
        <authorList>
            <person name="Holmfeldt K."/>
            <person name="Nilsson E."/>
            <person name="Simone D."/>
            <person name="Lopez-Fernandez M."/>
            <person name="Wu X."/>
            <person name="de Brujin I."/>
            <person name="Lundin D."/>
            <person name="Andersson A."/>
            <person name="Bertilsson S."/>
            <person name="Dopson M."/>
        </authorList>
    </citation>
    <scope>NUCLEOTIDE SEQUENCE</scope>
    <source>
        <strain evidence="5">MM415A00329</strain>
        <strain evidence="6">MM415B02221</strain>
    </source>
</reference>
<name>A0A6M3KLN3_9ZZZZ</name>
<sequence length="515" mass="56549">MFKSKNEAVDHYKKLGYSEEDATAEIAKRFSSLPDETPDDDEVVKVVPLSEVEKLTANMQKVAQDKNNEIKSMGERLNEMEKMNNDLKDMIKKRDAETARNHEYETTDADMKDIQSYEQLDRKFVEDVRKVAPRLFICNHIMESVSKGRKNLSDFSIKGLSQIFNGDRVAASFLKKALYVGSGNTNLGAEFIPTQFAAQYVDAVRVQGGVISALMSFDMPTSPYKWPTSLTDPTWYHVGETTGAIGAGASATAISDSEPGTDNMTFTAEKLAGHIYYDADITEDSILAVEPFVNEKLILSGIDVLERCVLFGDTTTGSLNINYNGAGVTTTAGAADYFLVWDGIVHKALVDGGTNYYVDAGGNELIIDDFEVALVKAGKYTIRPSDCRWFVNMTTYNKMLSFDDVKTIDKLGAKAAIVTGQLASLYGIPVVPSNGIPLAYTDGKISHTASDNTYLNAALSYAKAVFLGFRRRAVNIESEKILETDQYHAVLSMRADVQFPHGSGGQVYIFDGTSS</sequence>
<dbReference type="EMBL" id="MT142500">
    <property type="protein sequence ID" value="QJA82963.1"/>
    <property type="molecule type" value="Genomic_DNA"/>
</dbReference>
<comment type="subcellular location">
    <subcellularLocation>
        <location evidence="1">Virion</location>
    </subcellularLocation>
</comment>
<dbReference type="InterPro" id="IPR054612">
    <property type="entry name" value="Phage_capsid-like_C"/>
</dbReference>
<feature type="domain" description="Phage capsid-like C-terminal" evidence="4">
    <location>
        <begin position="190"/>
        <end position="498"/>
    </location>
</feature>
<proteinExistence type="predicted"/>
<keyword evidence="2" id="KW-0946">Virion</keyword>
<keyword evidence="3" id="KW-0175">Coiled coil</keyword>